<reference evidence="1 2" key="1">
    <citation type="journal article" date="2013" name="Genome Announc.">
        <title>Genome Sequence of Sporolactobacillus laevolacticus DSM442, an Efficient Polymer-Grade D-Lactate Producer from Agricultural Waste Cottonseed as a Nitrogen Source.</title>
        <authorList>
            <person name="Wang H."/>
            <person name="Wang L."/>
            <person name="Ju J."/>
            <person name="Yu B."/>
            <person name="Ma Y."/>
        </authorList>
    </citation>
    <scope>NUCLEOTIDE SEQUENCE [LARGE SCALE GENOMIC DNA]</scope>
    <source>
        <strain evidence="1 2">DSM 442</strain>
    </source>
</reference>
<comment type="caution">
    <text evidence="1">The sequence shown here is derived from an EMBL/GenBank/DDBJ whole genome shotgun (WGS) entry which is preliminary data.</text>
</comment>
<dbReference type="RefSeq" id="WP_023511528.1">
    <property type="nucleotide sequence ID" value="NZ_AWTC01000021.1"/>
</dbReference>
<sequence length="108" mass="12408">MDTVKCNGMSAKELDFKVDYLTMQLEQIENKLVRKNEELIDSHLSVCRTKLAKTGRNLQQVNHLMIKAARGTDIFYSRQLEAVMFRENHVPSSVEKQSWHHHPSGALG</sequence>
<organism evidence="1 2">
    <name type="scientific">Sporolactobacillus laevolacticus DSM 442</name>
    <dbReference type="NCBI Taxonomy" id="1395513"/>
    <lineage>
        <taxon>Bacteria</taxon>
        <taxon>Bacillati</taxon>
        <taxon>Bacillota</taxon>
        <taxon>Bacilli</taxon>
        <taxon>Bacillales</taxon>
        <taxon>Sporolactobacillaceae</taxon>
        <taxon>Sporolactobacillus</taxon>
    </lineage>
</organism>
<dbReference type="STRING" id="1395513.P343_16640"/>
<evidence type="ECO:0000313" key="2">
    <source>
        <dbReference type="Proteomes" id="UP000018296"/>
    </source>
</evidence>
<keyword evidence="2" id="KW-1185">Reference proteome</keyword>
<dbReference type="PATRIC" id="fig|1395513.3.peg.3375"/>
<dbReference type="EMBL" id="AWTC01000021">
    <property type="protein sequence ID" value="EST10570.1"/>
    <property type="molecule type" value="Genomic_DNA"/>
</dbReference>
<protein>
    <submittedName>
        <fullName evidence="1">Uncharacterized protein</fullName>
    </submittedName>
</protein>
<proteinExistence type="predicted"/>
<name>V6IUD9_9BACL</name>
<dbReference type="Proteomes" id="UP000018296">
    <property type="component" value="Unassembled WGS sequence"/>
</dbReference>
<gene>
    <name evidence="1" type="ORF">P343_16640</name>
</gene>
<accession>V6IUD9</accession>
<evidence type="ECO:0000313" key="1">
    <source>
        <dbReference type="EMBL" id="EST10570.1"/>
    </source>
</evidence>
<dbReference type="AlphaFoldDB" id="V6IUD9"/>
<dbReference type="OrthoDB" id="2991693at2"/>